<evidence type="ECO:0000313" key="8">
    <source>
        <dbReference type="Proteomes" id="UP001153365"/>
    </source>
</evidence>
<dbReference type="PANTHER" id="PTHR10953">
    <property type="entry name" value="UBIQUITIN-ACTIVATING ENZYME E1"/>
    <property type="match status" value="1"/>
</dbReference>
<accession>A0AAV0BVM6</accession>
<comment type="caution">
    <text evidence="7">The sequence shown here is derived from an EMBL/GenBank/DDBJ whole genome shotgun (WGS) entry which is preliminary data.</text>
</comment>
<dbReference type="InterPro" id="IPR000594">
    <property type="entry name" value="ThiF_NAD_FAD-bd"/>
</dbReference>
<organism evidence="7 8">
    <name type="scientific">Phakopsora pachyrhizi</name>
    <name type="common">Asian soybean rust disease fungus</name>
    <dbReference type="NCBI Taxonomy" id="170000"/>
    <lineage>
        <taxon>Eukaryota</taxon>
        <taxon>Fungi</taxon>
        <taxon>Dikarya</taxon>
        <taxon>Basidiomycota</taxon>
        <taxon>Pucciniomycotina</taxon>
        <taxon>Pucciniomycetes</taxon>
        <taxon>Pucciniales</taxon>
        <taxon>Phakopsoraceae</taxon>
        <taxon>Phakopsora</taxon>
    </lineage>
</organism>
<gene>
    <name evidence="7" type="ORF">PPACK8108_LOCUS24789</name>
</gene>
<dbReference type="Pfam" id="PF00899">
    <property type="entry name" value="ThiF"/>
    <property type="match status" value="1"/>
</dbReference>
<feature type="region of interest" description="Disordered" evidence="5">
    <location>
        <begin position="29"/>
        <end position="60"/>
    </location>
</feature>
<protein>
    <recommendedName>
        <fullName evidence="3">NEDD8-activating enzyme E1 regulatory subunit</fullName>
    </recommendedName>
</protein>
<dbReference type="Gene3D" id="3.40.50.720">
    <property type="entry name" value="NAD(P)-binding Rossmann-like Domain"/>
    <property type="match status" value="2"/>
</dbReference>
<dbReference type="InterPro" id="IPR045886">
    <property type="entry name" value="ThiF/MoeB/HesA"/>
</dbReference>
<dbReference type="GO" id="GO:0005737">
    <property type="term" value="C:cytoplasm"/>
    <property type="evidence" value="ECO:0007669"/>
    <property type="project" value="TreeGrafter"/>
</dbReference>
<dbReference type="GO" id="GO:0045116">
    <property type="term" value="P:protein neddylation"/>
    <property type="evidence" value="ECO:0007669"/>
    <property type="project" value="TreeGrafter"/>
</dbReference>
<dbReference type="SUPFAM" id="SSF69572">
    <property type="entry name" value="Activating enzymes of the ubiquitin-like proteins"/>
    <property type="match status" value="1"/>
</dbReference>
<evidence type="ECO:0000256" key="1">
    <source>
        <dbReference type="ARBA" id="ARBA00005032"/>
    </source>
</evidence>
<evidence type="ECO:0000313" key="7">
    <source>
        <dbReference type="EMBL" id="CAH7689660.1"/>
    </source>
</evidence>
<keyword evidence="4" id="KW-0833">Ubl conjugation pathway</keyword>
<evidence type="ECO:0000256" key="2">
    <source>
        <dbReference type="ARBA" id="ARBA00006868"/>
    </source>
</evidence>
<keyword evidence="8" id="KW-1185">Reference proteome</keyword>
<dbReference type="AlphaFoldDB" id="A0AAV0BVM6"/>
<evidence type="ECO:0000256" key="3">
    <source>
        <dbReference type="ARBA" id="ARBA00015407"/>
    </source>
</evidence>
<dbReference type="PANTHER" id="PTHR10953:SF29">
    <property type="entry name" value="NEDD8-ACTIVATING ENZYME E1 REGULATORY SUBUNIT"/>
    <property type="match status" value="1"/>
</dbReference>
<dbReference type="InterPro" id="IPR035985">
    <property type="entry name" value="Ubiquitin-activating_enz"/>
</dbReference>
<sequence length="742" mass="84431">MKRVLDSNQMDNDENPTLSKLRRIENVKMENTKNTNTNTNTRGRENNSNTGGKNFKGDGNNLSGVGVGVVSLEVLNNSDSVLKSSRDQRPDAKAQRYDRQLRLWEKSGQNRLENSTITIGPSSSTTSQILKNLILPGLGSFRLFDSSSISRSDLGNDFFLELEDYLGERGFEEQTFRLNRARQITKCLVELNPDVRASVFEEDLVDLKGAEEDEGWFNRKVGSSSLVIGVRLNEAEELKLSEECWKNDLPLILVQSFGFNATVSVQFKERTIIETHPDSFVDLRIDCPFPSLTEYVNSFDFKSMDGYDHSHIPAVVILIHFLNIYKSNNSNNLPKTSKEKLELKNIILKEKRNPDEENFEEAISMISKACKPTKIPTNVERLFLDPKCESIGKDSTPFWILVQALKRFVSKRRNQPCSKEEDKSDERIDDEEGSMLLPLTGVLPDLRSDSKSYIDLLRIYEKRSREDLIEFKKILNEVMVEKKLNMLDENDENINEYDKNKSSKNGDKDEDSKMKMMLKDLRDDEFVKTFVKNSAYLKLIRGKALFKQDDRSFEFIKGLKAEIESIKQQGLHEEGEDHSGLSIFLASRVLLKFRESNQSRFPGRAPTGTVDEKMMKVSDEGQAVAQQVGEFSTEEDFEKVKRITIDYLSRFGFYEDGSEMDLGINGDDDGDGINQKFEGLPKFIKDSLREMVRSGGVELPQISSLIGGIVSQESIKLISNQYIPLVGNLIFDGIRSSTNVFF</sequence>
<dbReference type="Proteomes" id="UP001153365">
    <property type="component" value="Unassembled WGS sequence"/>
</dbReference>
<reference evidence="7" key="1">
    <citation type="submission" date="2022-06" db="EMBL/GenBank/DDBJ databases">
        <authorList>
            <consortium name="SYNGENTA / RWTH Aachen University"/>
        </authorList>
    </citation>
    <scope>NUCLEOTIDE SEQUENCE</scope>
</reference>
<dbReference type="FunFam" id="3.40.50.720:FF:000475">
    <property type="entry name" value="NEDD8-activating enzyme E1 regulatory subunit"/>
    <property type="match status" value="1"/>
</dbReference>
<comment type="similarity">
    <text evidence="2">Belongs to the ubiquitin-activating E1 family. ULA1 subfamily.</text>
</comment>
<dbReference type="GO" id="GO:0019781">
    <property type="term" value="F:NEDD8 activating enzyme activity"/>
    <property type="evidence" value="ECO:0007669"/>
    <property type="project" value="TreeGrafter"/>
</dbReference>
<name>A0AAV0BVM6_PHAPC</name>
<feature type="domain" description="THIF-type NAD/FAD binding fold" evidence="6">
    <location>
        <begin position="97"/>
        <end position="721"/>
    </location>
</feature>
<dbReference type="EMBL" id="CALTRL010006112">
    <property type="protein sequence ID" value="CAH7689660.1"/>
    <property type="molecule type" value="Genomic_DNA"/>
</dbReference>
<proteinExistence type="inferred from homology"/>
<evidence type="ECO:0000259" key="6">
    <source>
        <dbReference type="Pfam" id="PF00899"/>
    </source>
</evidence>
<evidence type="ECO:0000256" key="4">
    <source>
        <dbReference type="ARBA" id="ARBA00022786"/>
    </source>
</evidence>
<comment type="pathway">
    <text evidence="1">Protein modification; protein neddylation.</text>
</comment>
<feature type="compositionally biased region" description="Low complexity" evidence="5">
    <location>
        <begin position="32"/>
        <end position="51"/>
    </location>
</feature>
<evidence type="ECO:0000256" key="5">
    <source>
        <dbReference type="SAM" id="MobiDB-lite"/>
    </source>
</evidence>